<keyword evidence="1" id="KW-0812">Transmembrane</keyword>
<organism evidence="2 3">
    <name type="scientific">Cellulomonas chitinilytica</name>
    <dbReference type="NCBI Taxonomy" id="398759"/>
    <lineage>
        <taxon>Bacteria</taxon>
        <taxon>Bacillati</taxon>
        <taxon>Actinomycetota</taxon>
        <taxon>Actinomycetes</taxon>
        <taxon>Micrococcales</taxon>
        <taxon>Cellulomonadaceae</taxon>
        <taxon>Cellulomonas</taxon>
    </lineage>
</organism>
<proteinExistence type="predicted"/>
<feature type="transmembrane region" description="Helical" evidence="1">
    <location>
        <begin position="63"/>
        <end position="84"/>
    </location>
</feature>
<feature type="transmembrane region" description="Helical" evidence="1">
    <location>
        <begin position="265"/>
        <end position="285"/>
    </location>
</feature>
<reference evidence="2" key="1">
    <citation type="submission" date="2021-01" db="EMBL/GenBank/DDBJ databases">
        <title>Whole genome shotgun sequence of Cellulomonas chitinilytica NBRC 110799.</title>
        <authorList>
            <person name="Komaki H."/>
            <person name="Tamura T."/>
        </authorList>
    </citation>
    <scope>NUCLEOTIDE SEQUENCE</scope>
    <source>
        <strain evidence="2">NBRC 110799</strain>
    </source>
</reference>
<evidence type="ECO:0000256" key="1">
    <source>
        <dbReference type="SAM" id="Phobius"/>
    </source>
</evidence>
<protein>
    <submittedName>
        <fullName evidence="2">Uncharacterized protein</fullName>
    </submittedName>
</protein>
<accession>A0A919TY48</accession>
<sequence length="292" mass="29684">MTALATRPTTAPGRRSALRTLAGLEARRYALHPLFVAGVLLLTVFTVQAAYDLATGTIEPTWFGGGDLVVMPAFFLGMVGVLVANQLTRSLSRSAEAVAPSPADGLTRTAALCLACLVPGAAAVVWLTWTFVAQTLWTIPPTSVPPADTVAILCAGVVCAVGGPLLGVLVGRWTAVPGAGILTFVLLYAWVGVASIGGSTMAASHLSNLVSLATPFTLWTSGGAGAAFMGGSPGWYLLFLTTLCGLAAAAALWHEARGASRARLGRTLVVLGLLAAAGLLLAAAADPARIPL</sequence>
<dbReference type="Proteomes" id="UP000632740">
    <property type="component" value="Unassembled WGS sequence"/>
</dbReference>
<keyword evidence="1" id="KW-1133">Transmembrane helix</keyword>
<evidence type="ECO:0000313" key="3">
    <source>
        <dbReference type="Proteomes" id="UP000632740"/>
    </source>
</evidence>
<feature type="transmembrane region" description="Helical" evidence="1">
    <location>
        <begin position="105"/>
        <end position="129"/>
    </location>
</feature>
<evidence type="ECO:0000313" key="2">
    <source>
        <dbReference type="EMBL" id="GIG20210.1"/>
    </source>
</evidence>
<dbReference type="RefSeq" id="WP_203749288.1">
    <property type="nucleotide sequence ID" value="NZ_BONK01000003.1"/>
</dbReference>
<comment type="caution">
    <text evidence="2">The sequence shown here is derived from an EMBL/GenBank/DDBJ whole genome shotgun (WGS) entry which is preliminary data.</text>
</comment>
<keyword evidence="3" id="KW-1185">Reference proteome</keyword>
<keyword evidence="1" id="KW-0472">Membrane</keyword>
<feature type="transmembrane region" description="Helical" evidence="1">
    <location>
        <begin position="181"/>
        <end position="203"/>
    </location>
</feature>
<feature type="transmembrane region" description="Helical" evidence="1">
    <location>
        <begin position="235"/>
        <end position="253"/>
    </location>
</feature>
<gene>
    <name evidence="2" type="ORF">Cch01nite_09340</name>
</gene>
<dbReference type="AlphaFoldDB" id="A0A919TY48"/>
<dbReference type="EMBL" id="BONK01000003">
    <property type="protein sequence ID" value="GIG20210.1"/>
    <property type="molecule type" value="Genomic_DNA"/>
</dbReference>
<feature type="transmembrane region" description="Helical" evidence="1">
    <location>
        <begin position="29"/>
        <end position="51"/>
    </location>
</feature>
<feature type="transmembrane region" description="Helical" evidence="1">
    <location>
        <begin position="149"/>
        <end position="169"/>
    </location>
</feature>
<name>A0A919TY48_9CELL</name>